<proteinExistence type="predicted"/>
<dbReference type="EMBL" id="FR871757">
    <property type="protein sequence ID" value="CCB80804.1"/>
    <property type="molecule type" value="Genomic_DNA"/>
</dbReference>
<dbReference type="STRING" id="1002804.HBZC1_18180"/>
<evidence type="ECO:0000313" key="1">
    <source>
        <dbReference type="EMBL" id="CCB80804.1"/>
    </source>
</evidence>
<evidence type="ECO:0000313" key="2">
    <source>
        <dbReference type="Proteomes" id="UP000008387"/>
    </source>
</evidence>
<sequence>MATKEQTRKELEGILTKWRARVLAFFDGLALEVLRTHFIAFDRLLAGVDKRSPLFKDIFNHQVAIFKHIRCFCEKLHAQISLDDPKCQEIFALSAGKEKERRMQERLAQVLKDSLQELKENVLQSIVAVQRTLKNRLNKETNLLEPCSRRVRGLEIQSKGREKGALKFAFKHFIASYGLHALQTPKNAAKRR</sequence>
<dbReference type="Proteomes" id="UP000008387">
    <property type="component" value="Chromosome"/>
</dbReference>
<name>F8KPR6_HELBC</name>
<protein>
    <submittedName>
        <fullName evidence="1">Uncharacterized protein</fullName>
    </submittedName>
</protein>
<gene>
    <name evidence="1" type="ordered locus">HBZC1_18180</name>
</gene>
<dbReference type="AlphaFoldDB" id="F8KPR6"/>
<accession>F8KPR6</accession>
<organism evidence="1 2">
    <name type="scientific">Helicobacter bizzozeronii (strain CIII-1)</name>
    <dbReference type="NCBI Taxonomy" id="1002804"/>
    <lineage>
        <taxon>Bacteria</taxon>
        <taxon>Pseudomonadati</taxon>
        <taxon>Campylobacterota</taxon>
        <taxon>Epsilonproteobacteria</taxon>
        <taxon>Campylobacterales</taxon>
        <taxon>Helicobacteraceae</taxon>
        <taxon>Helicobacter</taxon>
    </lineage>
</organism>
<dbReference type="HOGENOM" id="CLU_1413424_0_0_7"/>
<dbReference type="KEGG" id="hbi:HBZC1_18180"/>
<dbReference type="RefSeq" id="WP_013891176.1">
    <property type="nucleotide sequence ID" value="NC_015674.1"/>
</dbReference>
<reference evidence="1 2" key="1">
    <citation type="journal article" date="2011" name="J. Bacteriol.">
        <title>Genome sequence of Helicobacter bizzozeronii strain CIII-1, an isolate from human gastric mucosa.</title>
        <authorList>
            <person name="Schott T."/>
            <person name="Rossi M."/>
            <person name="Hanninen M.L."/>
        </authorList>
    </citation>
    <scope>NUCLEOTIDE SEQUENCE [LARGE SCALE GENOMIC DNA]</scope>
    <source>
        <strain evidence="1 2">CIII-1</strain>
    </source>
</reference>
<keyword evidence="2" id="KW-1185">Reference proteome</keyword>